<accession>A0ABR5PFU8</accession>
<evidence type="ECO:0000259" key="10">
    <source>
        <dbReference type="PROSITE" id="PS51202"/>
    </source>
</evidence>
<evidence type="ECO:0000256" key="6">
    <source>
        <dbReference type="ARBA" id="ARBA00022989"/>
    </source>
</evidence>
<feature type="transmembrane region" description="Helical" evidence="9">
    <location>
        <begin position="189"/>
        <end position="212"/>
    </location>
</feature>
<evidence type="ECO:0000256" key="8">
    <source>
        <dbReference type="ARBA" id="ARBA00023136"/>
    </source>
</evidence>
<feature type="transmembrane region" description="Helical" evidence="9">
    <location>
        <begin position="218"/>
        <end position="236"/>
    </location>
</feature>
<feature type="transmembrane region" description="Helical" evidence="9">
    <location>
        <begin position="302"/>
        <end position="320"/>
    </location>
</feature>
<dbReference type="SUPFAM" id="SSF116726">
    <property type="entry name" value="TrkA C-terminal domain-like"/>
    <property type="match status" value="1"/>
</dbReference>
<keyword evidence="6 9" id="KW-1133">Transmembrane helix</keyword>
<comment type="caution">
    <text evidence="11">The sequence shown here is derived from an EMBL/GenBank/DDBJ whole genome shotgun (WGS) entry which is preliminary data.</text>
</comment>
<feature type="transmembrane region" description="Helical" evidence="9">
    <location>
        <begin position="124"/>
        <end position="146"/>
    </location>
</feature>
<evidence type="ECO:0000256" key="9">
    <source>
        <dbReference type="SAM" id="Phobius"/>
    </source>
</evidence>
<dbReference type="EMBL" id="AZEI01000012">
    <property type="protein sequence ID" value="KRL18113.1"/>
    <property type="molecule type" value="Genomic_DNA"/>
</dbReference>
<dbReference type="Gene3D" id="3.30.70.1450">
    <property type="entry name" value="Regulator of K+ conductance, C-terminal domain"/>
    <property type="match status" value="1"/>
</dbReference>
<dbReference type="InterPro" id="IPR006153">
    <property type="entry name" value="Cation/H_exchanger_TM"/>
</dbReference>
<dbReference type="Proteomes" id="UP000051977">
    <property type="component" value="Unassembled WGS sequence"/>
</dbReference>
<sequence>MATYAPVANRLDPLTFILGKGNKFMDQLSLVIILLAALFVPLAMARFKITFLPTAVVEIIVGVILGPSLFNWIATSPTLDILQNVGVIFLLFLSGMEIDFSLFKRKPAHLSPLEEKGQQNQPKYSVLKVATLSYISIVIMSILMGYGLRLTGLFSDVWLAAILFMTISLGIVIASLKEQELLSKPFGQAILLIAALGEVVPMVGLTFYASAYSPSSKSLWLILLILVAAALLFWRFKAFFRFFDRINKSTTQLDVRLAFFMIVTLVTIAETVGAEGILGAFLAGIVIKLLEPHEETKVRLDSIGYGFFIPIFFIMSGVNLNLRHLISSPQTLILIPVLFVGYVLAKSLAYFILRKRFKPSNAIAGTAMSATTITVVLAAIQVAQHLHRITSQQSGAFLLAAVITCVVGPLIFNKLYSAEAEDLKKTTVHFIGTNLTTVPVAQQLAKGWYDVTMYTNNQHNYRAFNSEVTIDLLDNMEPGFMVNNGVFDADIVVLGQVNSKKNYELAKIAKKYGVKRVIVRFEDRNILDEKQDELDRLGVELYNTPDVNISMLRALIEAPSTMKLMTSTESSVYEVALRNRKYADIQLRNLPFIEKITVTQIYREKRFIRPTGGTPLKLNDRIIFTSSKQEAPEVRKELGKLN</sequence>
<dbReference type="Pfam" id="PF02080">
    <property type="entry name" value="TrkA_C"/>
    <property type="match status" value="1"/>
</dbReference>
<feature type="transmembrane region" description="Helical" evidence="9">
    <location>
        <begin position="158"/>
        <end position="177"/>
    </location>
</feature>
<keyword evidence="7" id="KW-0406">Ion transport</keyword>
<dbReference type="InterPro" id="IPR036721">
    <property type="entry name" value="RCK_C_sf"/>
</dbReference>
<name>A0ABR5PFU8_9LACO</name>
<feature type="transmembrane region" description="Helical" evidence="9">
    <location>
        <begin position="257"/>
        <end position="290"/>
    </location>
</feature>
<evidence type="ECO:0000256" key="5">
    <source>
        <dbReference type="ARBA" id="ARBA00022692"/>
    </source>
</evidence>
<organism evidence="11 12">
    <name type="scientific">Lentilactobacillus rapi DSM 19907 = JCM 15042</name>
    <dbReference type="NCBI Taxonomy" id="1423795"/>
    <lineage>
        <taxon>Bacteria</taxon>
        <taxon>Bacillati</taxon>
        <taxon>Bacillota</taxon>
        <taxon>Bacilli</taxon>
        <taxon>Lactobacillales</taxon>
        <taxon>Lactobacillaceae</taxon>
        <taxon>Lentilactobacillus</taxon>
    </lineage>
</organism>
<dbReference type="InterPro" id="IPR036291">
    <property type="entry name" value="NAD(P)-bd_dom_sf"/>
</dbReference>
<evidence type="ECO:0000256" key="4">
    <source>
        <dbReference type="ARBA" id="ARBA00022449"/>
    </source>
</evidence>
<dbReference type="PROSITE" id="PS51202">
    <property type="entry name" value="RCK_C"/>
    <property type="match status" value="1"/>
</dbReference>
<feature type="transmembrane region" description="Helical" evidence="9">
    <location>
        <begin position="24"/>
        <end position="43"/>
    </location>
</feature>
<comment type="subcellular location">
    <subcellularLocation>
        <location evidence="1">Membrane</location>
        <topology evidence="1">Multi-pass membrane protein</topology>
    </subcellularLocation>
</comment>
<feature type="transmembrane region" description="Helical" evidence="9">
    <location>
        <begin position="359"/>
        <end position="383"/>
    </location>
</feature>
<dbReference type="InterPro" id="IPR006037">
    <property type="entry name" value="RCK_C"/>
</dbReference>
<proteinExistence type="inferred from homology"/>
<gene>
    <name evidence="11" type="ORF">FD12_GL000871</name>
</gene>
<dbReference type="PANTHER" id="PTHR43562:SF1">
    <property type="entry name" value="NA(+)_H(+) ANTIPORTER YJBQ-RELATED"/>
    <property type="match status" value="1"/>
</dbReference>
<evidence type="ECO:0000256" key="1">
    <source>
        <dbReference type="ARBA" id="ARBA00004141"/>
    </source>
</evidence>
<keyword evidence="4" id="KW-0050">Antiport</keyword>
<keyword evidence="3" id="KW-0813">Transport</keyword>
<keyword evidence="8 9" id="KW-0472">Membrane</keyword>
<evidence type="ECO:0000256" key="7">
    <source>
        <dbReference type="ARBA" id="ARBA00023065"/>
    </source>
</evidence>
<keyword evidence="5 9" id="KW-0812">Transmembrane</keyword>
<dbReference type="Gene3D" id="3.40.50.720">
    <property type="entry name" value="NAD(P)-binding Rossmann-like Domain"/>
    <property type="match status" value="1"/>
</dbReference>
<keyword evidence="12" id="KW-1185">Reference proteome</keyword>
<dbReference type="Pfam" id="PF00999">
    <property type="entry name" value="Na_H_Exchanger"/>
    <property type="match status" value="1"/>
</dbReference>
<feature type="transmembrane region" description="Helical" evidence="9">
    <location>
        <begin position="81"/>
        <end position="103"/>
    </location>
</feature>
<dbReference type="SUPFAM" id="SSF51735">
    <property type="entry name" value="NAD(P)-binding Rossmann-fold domains"/>
    <property type="match status" value="1"/>
</dbReference>
<feature type="transmembrane region" description="Helical" evidence="9">
    <location>
        <begin position="332"/>
        <end position="353"/>
    </location>
</feature>
<protein>
    <submittedName>
        <fullName evidence="11">TrkA protein</fullName>
    </submittedName>
</protein>
<feature type="transmembrane region" description="Helical" evidence="9">
    <location>
        <begin position="395"/>
        <end position="412"/>
    </location>
</feature>
<dbReference type="InterPro" id="IPR038770">
    <property type="entry name" value="Na+/solute_symporter_sf"/>
</dbReference>
<comment type="similarity">
    <text evidence="2">Belongs to the monovalent cation:proton antiporter 2 (CPA2) transporter (TC 2.A.37) family.</text>
</comment>
<dbReference type="PANTHER" id="PTHR43562">
    <property type="entry name" value="NAPA-TYPE SODIUM/HYDROGEN ANTIPORTER"/>
    <property type="match status" value="1"/>
</dbReference>
<dbReference type="Gene3D" id="1.20.1530.20">
    <property type="match status" value="1"/>
</dbReference>
<reference evidence="11 12" key="1">
    <citation type="journal article" date="2015" name="Genome Announc.">
        <title>Expanding the biotechnology potential of lactobacilli through comparative genomics of 213 strains and associated genera.</title>
        <authorList>
            <person name="Sun Z."/>
            <person name="Harris H.M."/>
            <person name="McCann A."/>
            <person name="Guo C."/>
            <person name="Argimon S."/>
            <person name="Zhang W."/>
            <person name="Yang X."/>
            <person name="Jeffery I.B."/>
            <person name="Cooney J.C."/>
            <person name="Kagawa T.F."/>
            <person name="Liu W."/>
            <person name="Song Y."/>
            <person name="Salvetti E."/>
            <person name="Wrobel A."/>
            <person name="Rasinkangas P."/>
            <person name="Parkhill J."/>
            <person name="Rea M.C."/>
            <person name="O'Sullivan O."/>
            <person name="Ritari J."/>
            <person name="Douillard F.P."/>
            <person name="Paul Ross R."/>
            <person name="Yang R."/>
            <person name="Briner A.E."/>
            <person name="Felis G.E."/>
            <person name="de Vos W.M."/>
            <person name="Barrangou R."/>
            <person name="Klaenhammer T.R."/>
            <person name="Caufield P.W."/>
            <person name="Cui Y."/>
            <person name="Zhang H."/>
            <person name="O'Toole P.W."/>
        </authorList>
    </citation>
    <scope>NUCLEOTIDE SEQUENCE [LARGE SCALE GENOMIC DNA]</scope>
    <source>
        <strain evidence="11 12">DSM 19907</strain>
    </source>
</reference>
<evidence type="ECO:0000313" key="11">
    <source>
        <dbReference type="EMBL" id="KRL18113.1"/>
    </source>
</evidence>
<evidence type="ECO:0000256" key="2">
    <source>
        <dbReference type="ARBA" id="ARBA00005551"/>
    </source>
</evidence>
<evidence type="ECO:0000256" key="3">
    <source>
        <dbReference type="ARBA" id="ARBA00022448"/>
    </source>
</evidence>
<evidence type="ECO:0000313" key="12">
    <source>
        <dbReference type="Proteomes" id="UP000051977"/>
    </source>
</evidence>
<feature type="domain" description="RCK C-terminal" evidence="10">
    <location>
        <begin position="559"/>
        <end position="640"/>
    </location>
</feature>
<feature type="transmembrane region" description="Helical" evidence="9">
    <location>
        <begin position="55"/>
        <end position="75"/>
    </location>
</feature>